<keyword evidence="3" id="KW-0808">Transferase</keyword>
<evidence type="ECO:0000256" key="5">
    <source>
        <dbReference type="ARBA" id="ARBA00044539"/>
    </source>
</evidence>
<dbReference type="Pfam" id="PF12038">
    <property type="entry name" value="QTMAN_N"/>
    <property type="match status" value="1"/>
</dbReference>
<dbReference type="SUPFAM" id="SSF53756">
    <property type="entry name" value="UDP-Glycosyltransferase/glycogen phosphorylase"/>
    <property type="match status" value="1"/>
</dbReference>
<feature type="domain" description="Glycosyl transferase family 1" evidence="7">
    <location>
        <begin position="192"/>
        <end position="318"/>
    </location>
</feature>
<sequence length="385" mass="43284">MNVLFLEPWYGGSRRRFLDGLVAHSAHEVRAVTMAPRYWTWRVQGGAVTLAEKAGEVLDEGWRPDLVVASDMVHLPAFLALTRDRLAATPVVLYLHEDRLTYPLDEGEVRDDAYASVNYLSALAADRVVFNSAFHRDDFFRVLPDLLRRFPDYTHVGALPGLRAKSGVLHPGLDLAGLDAARPAAEAQRARERQVGEGQPGLPVVLWNHRWEYDKDPAAFFRVMNRLDDAGARFRLVLAGKTFAEQPAAFEAGFRRYAERVLHYGYAESFADYAALLWRSDVVVSTSVHEFFDLSTLEAIHCGCHPLLPDRLTYPELVPERLHRPLLHAPVLYEGEEGLFETLRAVLGGEAQRLPTPVLREIPADLAWPLQAPRFDALFEEVAGQ</sequence>
<protein>
    <recommendedName>
        <fullName evidence="5">tRNA-queuosine alpha-mannosyltransferase</fullName>
        <ecNumber evidence="4">2.4.1.110</ecNumber>
    </recommendedName>
</protein>
<comment type="catalytic activity">
    <reaction evidence="6">
        <text>queuosine(34) in tRNA(Asp) + GDP-alpha-D-mannose = O-4''-alpha-D-mannosylqueuosine(34) in tRNA(Asp) + GDP + H(+)</text>
        <dbReference type="Rhea" id="RHEA:12885"/>
        <dbReference type="Rhea" id="RHEA-COMP:18572"/>
        <dbReference type="Rhea" id="RHEA-COMP:18581"/>
        <dbReference type="ChEBI" id="CHEBI:15378"/>
        <dbReference type="ChEBI" id="CHEBI:57527"/>
        <dbReference type="ChEBI" id="CHEBI:58189"/>
        <dbReference type="ChEBI" id="CHEBI:194431"/>
        <dbReference type="ChEBI" id="CHEBI:194442"/>
        <dbReference type="EC" id="2.4.1.110"/>
    </reaction>
    <physiologicalReaction direction="left-to-right" evidence="6">
        <dbReference type="Rhea" id="RHEA:12886"/>
    </physiologicalReaction>
</comment>
<dbReference type="RefSeq" id="WP_311664404.1">
    <property type="nucleotide sequence ID" value="NZ_JAVRHT010000029.1"/>
</dbReference>
<dbReference type="InterPro" id="IPR001296">
    <property type="entry name" value="Glyco_trans_1"/>
</dbReference>
<dbReference type="Proteomes" id="UP001267426">
    <property type="component" value="Unassembled WGS sequence"/>
</dbReference>
<evidence type="ECO:0000256" key="3">
    <source>
        <dbReference type="ARBA" id="ARBA00022679"/>
    </source>
</evidence>
<proteinExistence type="inferred from homology"/>
<dbReference type="EC" id="2.4.1.110" evidence="4"/>
<evidence type="ECO:0000256" key="1">
    <source>
        <dbReference type="ARBA" id="ARBA00009481"/>
    </source>
</evidence>
<evidence type="ECO:0000256" key="4">
    <source>
        <dbReference type="ARBA" id="ARBA00044517"/>
    </source>
</evidence>
<evidence type="ECO:0000313" key="10">
    <source>
        <dbReference type="Proteomes" id="UP001267426"/>
    </source>
</evidence>
<dbReference type="PANTHER" id="PTHR13615:SF3">
    <property type="entry name" value="GLYCOSYLTRANSFERASE-LIKE DOMAIN-CONTAINING PROTEIN 1"/>
    <property type="match status" value="1"/>
</dbReference>
<accession>A0ABU3BT78</accession>
<dbReference type="InterPro" id="IPR022701">
    <property type="entry name" value="QTMAN_N"/>
</dbReference>
<keyword evidence="10" id="KW-1185">Reference proteome</keyword>
<organism evidence="9 10">
    <name type="scientific">Rubrivirga litoralis</name>
    <dbReference type="NCBI Taxonomy" id="3075598"/>
    <lineage>
        <taxon>Bacteria</taxon>
        <taxon>Pseudomonadati</taxon>
        <taxon>Rhodothermota</taxon>
        <taxon>Rhodothermia</taxon>
        <taxon>Rhodothermales</taxon>
        <taxon>Rubricoccaceae</taxon>
        <taxon>Rubrivirga</taxon>
    </lineage>
</organism>
<evidence type="ECO:0000256" key="2">
    <source>
        <dbReference type="ARBA" id="ARBA00022676"/>
    </source>
</evidence>
<gene>
    <name evidence="9" type="ORF">RM540_12060</name>
</gene>
<dbReference type="InterPro" id="IPR051862">
    <property type="entry name" value="GT-like_domain_containing_1"/>
</dbReference>
<keyword evidence="2" id="KW-0328">Glycosyltransferase</keyword>
<evidence type="ECO:0000259" key="8">
    <source>
        <dbReference type="Pfam" id="PF12038"/>
    </source>
</evidence>
<reference evidence="9 10" key="1">
    <citation type="submission" date="2023-09" db="EMBL/GenBank/DDBJ databases">
        <authorList>
            <person name="Rey-Velasco X."/>
        </authorList>
    </citation>
    <scope>NUCLEOTIDE SEQUENCE [LARGE SCALE GENOMIC DNA]</scope>
    <source>
        <strain evidence="9 10">F394</strain>
    </source>
</reference>
<dbReference type="Gene3D" id="3.40.50.2000">
    <property type="entry name" value="Glycogen Phosphorylase B"/>
    <property type="match status" value="1"/>
</dbReference>
<name>A0ABU3BT78_9BACT</name>
<evidence type="ECO:0000256" key="6">
    <source>
        <dbReference type="ARBA" id="ARBA00048439"/>
    </source>
</evidence>
<evidence type="ECO:0000259" key="7">
    <source>
        <dbReference type="Pfam" id="PF00534"/>
    </source>
</evidence>
<comment type="similarity">
    <text evidence="1">Belongs to the glycosyltransferase group 1 family. Glycosyltransferase 4 subfamily.</text>
</comment>
<dbReference type="PANTHER" id="PTHR13615">
    <property type="entry name" value="GLYCOSYLTRANSFERASE-LIKE 1"/>
    <property type="match status" value="1"/>
</dbReference>
<dbReference type="Pfam" id="PF00534">
    <property type="entry name" value="Glycos_transf_1"/>
    <property type="match status" value="1"/>
</dbReference>
<comment type="caution">
    <text evidence="9">The sequence shown here is derived from an EMBL/GenBank/DDBJ whole genome shotgun (WGS) entry which is preliminary data.</text>
</comment>
<evidence type="ECO:0000313" key="9">
    <source>
        <dbReference type="EMBL" id="MDT0632485.1"/>
    </source>
</evidence>
<feature type="domain" description="tRNA-queuosine alpha-mannosyltransferase N-terminal" evidence="8">
    <location>
        <begin position="2"/>
        <end position="173"/>
    </location>
</feature>
<dbReference type="EMBL" id="JAVRHT010000029">
    <property type="protein sequence ID" value="MDT0632485.1"/>
    <property type="molecule type" value="Genomic_DNA"/>
</dbReference>